<dbReference type="InterPro" id="IPR019559">
    <property type="entry name" value="Cullin_neddylation_domain"/>
</dbReference>
<evidence type="ECO:0000256" key="2">
    <source>
        <dbReference type="PROSITE-ProRule" id="PRU00330"/>
    </source>
</evidence>
<organism evidence="5 6">
    <name type="scientific">Blastocystis sp. subtype 1 (strain ATCC 50177 / NandII)</name>
    <dbReference type="NCBI Taxonomy" id="478820"/>
    <lineage>
        <taxon>Eukaryota</taxon>
        <taxon>Sar</taxon>
        <taxon>Stramenopiles</taxon>
        <taxon>Bigyra</taxon>
        <taxon>Opalozoa</taxon>
        <taxon>Opalinata</taxon>
        <taxon>Blastocystidae</taxon>
        <taxon>Blastocystis</taxon>
    </lineage>
</organism>
<evidence type="ECO:0000259" key="4">
    <source>
        <dbReference type="PROSITE" id="PS50069"/>
    </source>
</evidence>
<dbReference type="EMBL" id="LXWW01000037">
    <property type="protein sequence ID" value="OAO17285.1"/>
    <property type="molecule type" value="Genomic_DNA"/>
</dbReference>
<dbReference type="AlphaFoldDB" id="A0A196SJQ9"/>
<protein>
    <submittedName>
        <fullName evidence="5">Anaphase-promoting complex subunit 2</fullName>
    </submittedName>
</protein>
<dbReference type="PROSITE" id="PS50069">
    <property type="entry name" value="CULLIN_2"/>
    <property type="match status" value="1"/>
</dbReference>
<gene>
    <name evidence="5" type="ORF">AV274_0996</name>
</gene>
<feature type="domain" description="Cullin family profile" evidence="4">
    <location>
        <begin position="299"/>
        <end position="530"/>
    </location>
</feature>
<dbReference type="InterPro" id="IPR036390">
    <property type="entry name" value="WH_DNA-bd_sf"/>
</dbReference>
<reference evidence="5 6" key="1">
    <citation type="submission" date="2016-05" db="EMBL/GenBank/DDBJ databases">
        <title>Nuclear genome of Blastocystis sp. subtype 1 NandII.</title>
        <authorList>
            <person name="Gentekaki E."/>
            <person name="Curtis B."/>
            <person name="Stairs C."/>
            <person name="Eme L."/>
            <person name="Herman E."/>
            <person name="Klimes V."/>
            <person name="Arias M.C."/>
            <person name="Elias M."/>
            <person name="Hilliou F."/>
            <person name="Klute M."/>
            <person name="Malik S.-B."/>
            <person name="Pightling A."/>
            <person name="Rachubinski R."/>
            <person name="Salas D."/>
            <person name="Schlacht A."/>
            <person name="Suga H."/>
            <person name="Archibald J."/>
            <person name="Ball S.G."/>
            <person name="Clark G."/>
            <person name="Dacks J."/>
            <person name="Van Der Giezen M."/>
            <person name="Tsaousis A."/>
            <person name="Roger A."/>
        </authorList>
    </citation>
    <scope>NUCLEOTIDE SEQUENCE [LARGE SCALE GENOMIC DNA]</scope>
    <source>
        <strain evidence="6">ATCC 50177 / NandII</strain>
    </source>
</reference>
<dbReference type="Pfam" id="PF00888">
    <property type="entry name" value="Cullin"/>
    <property type="match status" value="1"/>
</dbReference>
<dbReference type="Gene3D" id="1.10.10.10">
    <property type="entry name" value="Winged helix-like DNA-binding domain superfamily/Winged helix DNA-binding domain"/>
    <property type="match status" value="1"/>
</dbReference>
<dbReference type="PANTHER" id="PTHR11932">
    <property type="entry name" value="CULLIN"/>
    <property type="match status" value="1"/>
</dbReference>
<dbReference type="InterPro" id="IPR016159">
    <property type="entry name" value="Cullin_repeat-like_dom_sf"/>
</dbReference>
<evidence type="ECO:0000256" key="1">
    <source>
        <dbReference type="ARBA" id="ARBA00006019"/>
    </source>
</evidence>
<accession>A0A196SJQ9</accession>
<dbReference type="OrthoDB" id="27073at2759"/>
<dbReference type="InterPro" id="IPR036388">
    <property type="entry name" value="WH-like_DNA-bd_sf"/>
</dbReference>
<dbReference type="SUPFAM" id="SSF75632">
    <property type="entry name" value="Cullin homology domain"/>
    <property type="match status" value="1"/>
</dbReference>
<dbReference type="GO" id="GO:0006511">
    <property type="term" value="P:ubiquitin-dependent protein catabolic process"/>
    <property type="evidence" value="ECO:0007669"/>
    <property type="project" value="InterPro"/>
</dbReference>
<dbReference type="Pfam" id="PF10557">
    <property type="entry name" value="Cullin_Nedd8"/>
    <property type="match status" value="1"/>
</dbReference>
<dbReference type="SMART" id="SM00182">
    <property type="entry name" value="CULLIN"/>
    <property type="match status" value="1"/>
</dbReference>
<evidence type="ECO:0000256" key="3">
    <source>
        <dbReference type="RuleBase" id="RU003829"/>
    </source>
</evidence>
<dbReference type="InterPro" id="IPR059120">
    <property type="entry name" value="Cullin-like_AB"/>
</dbReference>
<dbReference type="Gene3D" id="3.30.230.130">
    <property type="entry name" value="Cullin, Chain C, Domain 2"/>
    <property type="match status" value="1"/>
</dbReference>
<sequence length="654" mass="75085">MASSYRKGGMKNNVLDVLCCKWEEMEYISQVISFILSYMNRNYASRTEKTQIGTVIKDSFVKCVFLLLKDDVISTLRNQINHYRFHPESDIAPTVSKAVTILYECDNEEELKVAAEFEKLVTSDAYHFYCHKTINKASMQSVLTDIDSSCSVEKQICDKFAIHNIESTLQDTVITCLLKNELKGILVRYMPSLYPDDLDSLKRILYYAKHMNGLDVLAEQFKLVLTASGMNLFNKYKEKIARSKKPKRVNWDFVKELSHTSYQTSLTIKAELEATPVLFQSLYSAIGSVTDHCLSSDVSVASGIAEYIDHIIRKETLSAVNLSAQLNELLFLYSNINAKDEFVNTYNILLSRRLLFSRVHNLDMERNVISLIRSHTGGLTVSTMDSILGDISSNYSDGMNQKMQSLLHFPDFTFTVNVLTGGVWPSLPESEFENMDKTNEIRCPAEMEQIRQAFKVQPEDSERSFKWSFVRGFVTMTVTAGGREVLMQMLPIQGIVLMQFQNDEVWTVKELSERINTNVQLIKQVVSSLVFSRFQLLKKVGDAESGICDNDRFTYNTEFNPPDDHIRLKGLLNSQKMDHEANAVIKYTESYKACIVRIVKQNKRISMRDLKKQTMEKMKDWNIEEDDFAKCVDSLIESEYIQRNALRTDVIEYI</sequence>
<evidence type="ECO:0000313" key="5">
    <source>
        <dbReference type="EMBL" id="OAO17285.1"/>
    </source>
</evidence>
<comment type="similarity">
    <text evidence="1 2 3">Belongs to the cullin family.</text>
</comment>
<dbReference type="Gene3D" id="1.20.1310.10">
    <property type="entry name" value="Cullin Repeats"/>
    <property type="match status" value="1"/>
</dbReference>
<comment type="caution">
    <text evidence="5">The sequence shown here is derived from an EMBL/GenBank/DDBJ whole genome shotgun (WGS) entry which is preliminary data.</text>
</comment>
<dbReference type="SUPFAM" id="SSF74788">
    <property type="entry name" value="Cullin repeat-like"/>
    <property type="match status" value="1"/>
</dbReference>
<evidence type="ECO:0000313" key="6">
    <source>
        <dbReference type="Proteomes" id="UP000078348"/>
    </source>
</evidence>
<dbReference type="Pfam" id="PF26557">
    <property type="entry name" value="Cullin_AB"/>
    <property type="match status" value="1"/>
</dbReference>
<dbReference type="Proteomes" id="UP000078348">
    <property type="component" value="Unassembled WGS sequence"/>
</dbReference>
<dbReference type="InterPro" id="IPR036317">
    <property type="entry name" value="Cullin_homology_sf"/>
</dbReference>
<dbReference type="InterPro" id="IPR045093">
    <property type="entry name" value="Cullin"/>
</dbReference>
<dbReference type="SUPFAM" id="SSF46785">
    <property type="entry name" value="Winged helix' DNA-binding domain"/>
    <property type="match status" value="1"/>
</dbReference>
<dbReference type="InterPro" id="IPR016158">
    <property type="entry name" value="Cullin_homology"/>
</dbReference>
<name>A0A196SJQ9_BLAHN</name>
<dbReference type="GO" id="GO:0031625">
    <property type="term" value="F:ubiquitin protein ligase binding"/>
    <property type="evidence" value="ECO:0007669"/>
    <property type="project" value="InterPro"/>
</dbReference>
<proteinExistence type="inferred from homology"/>
<dbReference type="InterPro" id="IPR001373">
    <property type="entry name" value="Cullin_N"/>
</dbReference>
<dbReference type="STRING" id="478820.A0A196SJQ9"/>
<dbReference type="SMART" id="SM00884">
    <property type="entry name" value="Cullin_Nedd8"/>
    <property type="match status" value="1"/>
</dbReference>
<keyword evidence="6" id="KW-1185">Reference proteome</keyword>